<evidence type="ECO:0000313" key="1">
    <source>
        <dbReference type="EMBL" id="KAL0350056.1"/>
    </source>
</evidence>
<dbReference type="EMBL" id="JACGWJ010000018">
    <property type="protein sequence ID" value="KAL0350056.1"/>
    <property type="molecule type" value="Genomic_DNA"/>
</dbReference>
<accession>A0AAW2P3D8</accession>
<proteinExistence type="predicted"/>
<comment type="caution">
    <text evidence="1">The sequence shown here is derived from an EMBL/GenBank/DDBJ whole genome shotgun (WGS) entry which is preliminary data.</text>
</comment>
<gene>
    <name evidence="1" type="ORF">Sradi_4154800</name>
</gene>
<reference evidence="1" key="1">
    <citation type="submission" date="2020-06" db="EMBL/GenBank/DDBJ databases">
        <authorList>
            <person name="Li T."/>
            <person name="Hu X."/>
            <person name="Zhang T."/>
            <person name="Song X."/>
            <person name="Zhang H."/>
            <person name="Dai N."/>
            <person name="Sheng W."/>
            <person name="Hou X."/>
            <person name="Wei L."/>
        </authorList>
    </citation>
    <scope>NUCLEOTIDE SEQUENCE</scope>
    <source>
        <strain evidence="1">G02</strain>
        <tissue evidence="1">Leaf</tissue>
    </source>
</reference>
<sequence>MSLENIPTKGVIHMIAGGPTDGDFGRARRAHAKNASAVMEIDDKVTGGGSMIHFGSTDA</sequence>
<organism evidence="1">
    <name type="scientific">Sesamum radiatum</name>
    <name type="common">Black benniseed</name>
    <dbReference type="NCBI Taxonomy" id="300843"/>
    <lineage>
        <taxon>Eukaryota</taxon>
        <taxon>Viridiplantae</taxon>
        <taxon>Streptophyta</taxon>
        <taxon>Embryophyta</taxon>
        <taxon>Tracheophyta</taxon>
        <taxon>Spermatophyta</taxon>
        <taxon>Magnoliopsida</taxon>
        <taxon>eudicotyledons</taxon>
        <taxon>Gunneridae</taxon>
        <taxon>Pentapetalae</taxon>
        <taxon>asterids</taxon>
        <taxon>lamiids</taxon>
        <taxon>Lamiales</taxon>
        <taxon>Pedaliaceae</taxon>
        <taxon>Sesamum</taxon>
    </lineage>
</organism>
<reference evidence="1" key="2">
    <citation type="journal article" date="2024" name="Plant">
        <title>Genomic evolution and insights into agronomic trait innovations of Sesamum species.</title>
        <authorList>
            <person name="Miao H."/>
            <person name="Wang L."/>
            <person name="Qu L."/>
            <person name="Liu H."/>
            <person name="Sun Y."/>
            <person name="Le M."/>
            <person name="Wang Q."/>
            <person name="Wei S."/>
            <person name="Zheng Y."/>
            <person name="Lin W."/>
            <person name="Duan Y."/>
            <person name="Cao H."/>
            <person name="Xiong S."/>
            <person name="Wang X."/>
            <person name="Wei L."/>
            <person name="Li C."/>
            <person name="Ma Q."/>
            <person name="Ju M."/>
            <person name="Zhao R."/>
            <person name="Li G."/>
            <person name="Mu C."/>
            <person name="Tian Q."/>
            <person name="Mei H."/>
            <person name="Zhang T."/>
            <person name="Gao T."/>
            <person name="Zhang H."/>
        </authorList>
    </citation>
    <scope>NUCLEOTIDE SEQUENCE</scope>
    <source>
        <strain evidence="1">G02</strain>
    </source>
</reference>
<dbReference type="AlphaFoldDB" id="A0AAW2P3D8"/>
<protein>
    <submittedName>
        <fullName evidence="1">Uncharacterized protein</fullName>
    </submittedName>
</protein>
<name>A0AAW2P3D8_SESRA</name>